<keyword evidence="11" id="KW-1185">Reference proteome</keyword>
<dbReference type="OrthoDB" id="6395775at2"/>
<evidence type="ECO:0000256" key="1">
    <source>
        <dbReference type="ARBA" id="ARBA00004442"/>
    </source>
</evidence>
<keyword evidence="9" id="KW-0732">Signal</keyword>
<dbReference type="PANTHER" id="PTHR30026:SF20">
    <property type="entry name" value="OUTER MEMBRANE PROTEIN TOLC"/>
    <property type="match status" value="1"/>
</dbReference>
<accession>A0A1G9SJ81</accession>
<evidence type="ECO:0000256" key="8">
    <source>
        <dbReference type="SAM" id="Coils"/>
    </source>
</evidence>
<dbReference type="GO" id="GO:0009279">
    <property type="term" value="C:cell outer membrane"/>
    <property type="evidence" value="ECO:0007669"/>
    <property type="project" value="UniProtKB-SubCell"/>
</dbReference>
<dbReference type="GO" id="GO:0015288">
    <property type="term" value="F:porin activity"/>
    <property type="evidence" value="ECO:0007669"/>
    <property type="project" value="TreeGrafter"/>
</dbReference>
<dbReference type="GO" id="GO:0015562">
    <property type="term" value="F:efflux transmembrane transporter activity"/>
    <property type="evidence" value="ECO:0007669"/>
    <property type="project" value="InterPro"/>
</dbReference>
<dbReference type="EMBL" id="FNGO01000029">
    <property type="protein sequence ID" value="SDM35543.1"/>
    <property type="molecule type" value="Genomic_DNA"/>
</dbReference>
<evidence type="ECO:0000256" key="4">
    <source>
        <dbReference type="ARBA" id="ARBA00022452"/>
    </source>
</evidence>
<dbReference type="STRING" id="321763.SAMN04488692_12918"/>
<protein>
    <submittedName>
        <fullName evidence="10">Outer membrane protein TolC</fullName>
    </submittedName>
</protein>
<dbReference type="RefSeq" id="WP_089761931.1">
    <property type="nucleotide sequence ID" value="NZ_FNGO01000029.1"/>
</dbReference>
<dbReference type="Pfam" id="PF02321">
    <property type="entry name" value="OEP"/>
    <property type="match status" value="2"/>
</dbReference>
<dbReference type="PANTHER" id="PTHR30026">
    <property type="entry name" value="OUTER MEMBRANE PROTEIN TOLC"/>
    <property type="match status" value="1"/>
</dbReference>
<organism evidence="10 11">
    <name type="scientific">Halarsenatibacter silvermanii</name>
    <dbReference type="NCBI Taxonomy" id="321763"/>
    <lineage>
        <taxon>Bacteria</taxon>
        <taxon>Bacillati</taxon>
        <taxon>Bacillota</taxon>
        <taxon>Clostridia</taxon>
        <taxon>Halanaerobiales</taxon>
        <taxon>Halarsenatibacteraceae</taxon>
        <taxon>Halarsenatibacter</taxon>
    </lineage>
</organism>
<feature type="signal peptide" evidence="9">
    <location>
        <begin position="1"/>
        <end position="38"/>
    </location>
</feature>
<keyword evidence="8" id="KW-0175">Coiled coil</keyword>
<evidence type="ECO:0000256" key="2">
    <source>
        <dbReference type="ARBA" id="ARBA00007613"/>
    </source>
</evidence>
<comment type="similarity">
    <text evidence="2">Belongs to the outer membrane factor (OMF) (TC 1.B.17) family.</text>
</comment>
<keyword evidence="6" id="KW-0472">Membrane</keyword>
<feature type="chain" id="PRO_5011690198" evidence="9">
    <location>
        <begin position="39"/>
        <end position="486"/>
    </location>
</feature>
<dbReference type="InterPro" id="IPR028351">
    <property type="entry name" value="CyaE"/>
</dbReference>
<keyword evidence="3" id="KW-0813">Transport</keyword>
<dbReference type="SUPFAM" id="SSF56954">
    <property type="entry name" value="Outer membrane efflux proteins (OEP)"/>
    <property type="match status" value="1"/>
</dbReference>
<feature type="coiled-coil region" evidence="8">
    <location>
        <begin position="233"/>
        <end position="260"/>
    </location>
</feature>
<dbReference type="Gene3D" id="1.20.1600.10">
    <property type="entry name" value="Outer membrane efflux proteins (OEP)"/>
    <property type="match status" value="1"/>
</dbReference>
<evidence type="ECO:0000313" key="11">
    <source>
        <dbReference type="Proteomes" id="UP000199476"/>
    </source>
</evidence>
<dbReference type="InterPro" id="IPR051906">
    <property type="entry name" value="TolC-like"/>
</dbReference>
<keyword evidence="7" id="KW-0998">Cell outer membrane</keyword>
<evidence type="ECO:0000256" key="5">
    <source>
        <dbReference type="ARBA" id="ARBA00022692"/>
    </source>
</evidence>
<evidence type="ECO:0000256" key="7">
    <source>
        <dbReference type="ARBA" id="ARBA00023237"/>
    </source>
</evidence>
<dbReference type="GO" id="GO:1990281">
    <property type="term" value="C:efflux pump complex"/>
    <property type="evidence" value="ECO:0007669"/>
    <property type="project" value="TreeGrafter"/>
</dbReference>
<sequence>MSAVSDKNCFHYFNIIKYSAVFLIAGILLLGFSLSAQGAETETPAGESITLAESIELALEQNWGLMSAREELRSQEPMVDIAESARYPDIDFSTSYSRFDETGVMDADLDEEQLGQLESIEDQDVPTIANMFEGMDDGQDSMHSTEISLQQPIYTFGRISSGIESAEAALRAGEAGFTDERQDLIHDVITAYHNVILAEEMVGVQKDHREAVKSHKEVVEANLEAGMVTELDLYEARVALSEIEQELVEAESDLKLARNQFRSVLGLPETAQISPADEPQDSLEGMEDEALKLSEKEERIDLADNPQLEELSHQLEASQADTEAAEAERYPDIALSGSYSLEDDDFGFDESSWSVAVSVGLDVFDGGQTRAEIEQAEAESRQLEHAREDMRSQLEVEYERAFNALSDALSQEDLAFDMREEAEKRVELAELRYAEGVGTSTDVLDARAEESQARLARKQAEYSRIEAISDVYRVLGHVDKLFEEVN</sequence>
<keyword evidence="5" id="KW-0812">Transmembrane</keyword>
<evidence type="ECO:0000256" key="6">
    <source>
        <dbReference type="ARBA" id="ARBA00023136"/>
    </source>
</evidence>
<dbReference type="PIRSF" id="PIRSF001892">
    <property type="entry name" value="CyaE"/>
    <property type="match status" value="1"/>
</dbReference>
<proteinExistence type="inferred from homology"/>
<evidence type="ECO:0000256" key="3">
    <source>
        <dbReference type="ARBA" id="ARBA00022448"/>
    </source>
</evidence>
<comment type="subcellular location">
    <subcellularLocation>
        <location evidence="1">Cell outer membrane</location>
    </subcellularLocation>
</comment>
<dbReference type="InterPro" id="IPR003423">
    <property type="entry name" value="OMP_efflux"/>
</dbReference>
<reference evidence="10 11" key="1">
    <citation type="submission" date="2016-10" db="EMBL/GenBank/DDBJ databases">
        <authorList>
            <person name="de Groot N.N."/>
        </authorList>
    </citation>
    <scope>NUCLEOTIDE SEQUENCE [LARGE SCALE GENOMIC DNA]</scope>
    <source>
        <strain evidence="10 11">SLAS-1</strain>
    </source>
</reference>
<dbReference type="Proteomes" id="UP000199476">
    <property type="component" value="Unassembled WGS sequence"/>
</dbReference>
<name>A0A1G9SJ81_9FIRM</name>
<evidence type="ECO:0000313" key="10">
    <source>
        <dbReference type="EMBL" id="SDM35543.1"/>
    </source>
</evidence>
<gene>
    <name evidence="10" type="ORF">SAMN04488692_12918</name>
</gene>
<keyword evidence="4" id="KW-1134">Transmembrane beta strand</keyword>
<dbReference type="AlphaFoldDB" id="A0A1G9SJ81"/>
<evidence type="ECO:0000256" key="9">
    <source>
        <dbReference type="SAM" id="SignalP"/>
    </source>
</evidence>